<evidence type="ECO:0008006" key="4">
    <source>
        <dbReference type="Google" id="ProtNLM"/>
    </source>
</evidence>
<dbReference type="PANTHER" id="PTHR13800">
    <property type="entry name" value="TRANSIENT RECEPTOR POTENTIAL CATION CHANNEL, SUBFAMILY M, MEMBER 6"/>
    <property type="match status" value="1"/>
</dbReference>
<keyword evidence="1" id="KW-0472">Membrane</keyword>
<protein>
    <recommendedName>
        <fullName evidence="4">Ion transport domain-containing protein</fullName>
    </recommendedName>
</protein>
<evidence type="ECO:0000313" key="2">
    <source>
        <dbReference type="EMBL" id="CAF1308094.1"/>
    </source>
</evidence>
<evidence type="ECO:0000313" key="3">
    <source>
        <dbReference type="Proteomes" id="UP000663882"/>
    </source>
</evidence>
<keyword evidence="1" id="KW-0812">Transmembrane</keyword>
<dbReference type="GO" id="GO:0005886">
    <property type="term" value="C:plasma membrane"/>
    <property type="evidence" value="ECO:0007669"/>
    <property type="project" value="TreeGrafter"/>
</dbReference>
<dbReference type="GO" id="GO:0030001">
    <property type="term" value="P:metal ion transport"/>
    <property type="evidence" value="ECO:0007669"/>
    <property type="project" value="TreeGrafter"/>
</dbReference>
<dbReference type="InterPro" id="IPR050927">
    <property type="entry name" value="TRPM"/>
</dbReference>
<reference evidence="2" key="1">
    <citation type="submission" date="2021-02" db="EMBL/GenBank/DDBJ databases">
        <authorList>
            <person name="Nowell W R."/>
        </authorList>
    </citation>
    <scope>NUCLEOTIDE SEQUENCE</scope>
</reference>
<organism evidence="2 3">
    <name type="scientific">Rotaria sordida</name>
    <dbReference type="NCBI Taxonomy" id="392033"/>
    <lineage>
        <taxon>Eukaryota</taxon>
        <taxon>Metazoa</taxon>
        <taxon>Spiralia</taxon>
        <taxon>Gnathifera</taxon>
        <taxon>Rotifera</taxon>
        <taxon>Eurotatoria</taxon>
        <taxon>Bdelloidea</taxon>
        <taxon>Philodinida</taxon>
        <taxon>Philodinidae</taxon>
        <taxon>Rotaria</taxon>
    </lineage>
</organism>
<proteinExistence type="predicted"/>
<dbReference type="EMBL" id="CAJNOO010002944">
    <property type="protein sequence ID" value="CAF1308094.1"/>
    <property type="molecule type" value="Genomic_DNA"/>
</dbReference>
<dbReference type="AlphaFoldDB" id="A0A815EB87"/>
<keyword evidence="1" id="KW-1133">Transmembrane helix</keyword>
<comment type="caution">
    <text evidence="2">The sequence shown here is derived from an EMBL/GenBank/DDBJ whole genome shotgun (WGS) entry which is preliminary data.</text>
</comment>
<dbReference type="PANTHER" id="PTHR13800:SF1">
    <property type="entry name" value="TRANSIENT RECEPTOR POTENTIAL CATION CHANNEL TRPM"/>
    <property type="match status" value="1"/>
</dbReference>
<sequence>MSLAMELKWCLIWDKVDHARQKVFVDHVFENMSISQARQDFIKTVASAALFEALCRDNVSFVHLLIENGVSMKDLHIEQLKPDELENFCARILTNNSIPLYEAICPNAGINKKSSEFVEAIYIDYLKQYLKDYNSIVLRSTNGTILQSFYSLLPILGFIQLCSSCRLSPTKSIWHFIVDEIDQIIRYKAWIPSENGVEWNWQLLRDVFNWGIWKVFGQVAEPFKNNATDMNVISENDAYGTFVFLYAVAFVVISNVLLLNVLIAMFNKTIGDLVPIYYWICRTHIRR</sequence>
<accession>A0A815EB87</accession>
<gene>
    <name evidence="2" type="ORF">RFH988_LOCUS30095</name>
</gene>
<evidence type="ECO:0000256" key="1">
    <source>
        <dbReference type="SAM" id="Phobius"/>
    </source>
</evidence>
<dbReference type="Proteomes" id="UP000663882">
    <property type="component" value="Unassembled WGS sequence"/>
</dbReference>
<dbReference type="GO" id="GO:0005261">
    <property type="term" value="F:monoatomic cation channel activity"/>
    <property type="evidence" value="ECO:0007669"/>
    <property type="project" value="TreeGrafter"/>
</dbReference>
<feature type="transmembrane region" description="Helical" evidence="1">
    <location>
        <begin position="243"/>
        <end position="266"/>
    </location>
</feature>
<name>A0A815EB87_9BILA</name>